<dbReference type="InterPro" id="IPR015946">
    <property type="entry name" value="KH_dom-like_a/b"/>
</dbReference>
<dbReference type="EMBL" id="QKSB01000001">
    <property type="protein sequence ID" value="PZE18500.1"/>
    <property type="molecule type" value="Genomic_DNA"/>
</dbReference>
<gene>
    <name evidence="1" type="ORF">DNU06_01310</name>
</gene>
<dbReference type="SUPFAM" id="SSF82784">
    <property type="entry name" value="OsmC-like"/>
    <property type="match status" value="1"/>
</dbReference>
<keyword evidence="2" id="KW-1185">Reference proteome</keyword>
<dbReference type="Gene3D" id="3.30.300.20">
    <property type="match status" value="1"/>
</dbReference>
<dbReference type="RefSeq" id="WP_111061400.1">
    <property type="nucleotide sequence ID" value="NZ_JBHUCU010000007.1"/>
</dbReference>
<dbReference type="InterPro" id="IPR003718">
    <property type="entry name" value="OsmC/Ohr_fam"/>
</dbReference>
<comment type="caution">
    <text evidence="1">The sequence shown here is derived from an EMBL/GenBank/DDBJ whole genome shotgun (WGS) entry which is preliminary data.</text>
</comment>
<reference evidence="1 2" key="1">
    <citation type="submission" date="2018-06" db="EMBL/GenBank/DDBJ databases">
        <title>The draft genome sequence of Crocinitomix sp. SM1701.</title>
        <authorList>
            <person name="Zhang X."/>
        </authorList>
    </citation>
    <scope>NUCLEOTIDE SEQUENCE [LARGE SCALE GENOMIC DNA]</scope>
    <source>
        <strain evidence="1 2">SM1701</strain>
    </source>
</reference>
<dbReference type="Proteomes" id="UP000249248">
    <property type="component" value="Unassembled WGS sequence"/>
</dbReference>
<dbReference type="Pfam" id="PF02566">
    <property type="entry name" value="OsmC"/>
    <property type="match status" value="1"/>
</dbReference>
<dbReference type="PANTHER" id="PTHR34352:SF1">
    <property type="entry name" value="PROTEIN YHFA"/>
    <property type="match status" value="1"/>
</dbReference>
<dbReference type="OrthoDB" id="9804010at2"/>
<dbReference type="PANTHER" id="PTHR34352">
    <property type="entry name" value="PROTEIN YHFA"/>
    <property type="match status" value="1"/>
</dbReference>
<accession>A0A2W1N4I6</accession>
<sequence length="137" mass="15298">MTHTTTTRWEKDMTFISEVPGGTIKFDTAAEFGGSDAGVRPKGTMLASLASCSGLDVISVLNKMKVNTTAFRIEVDGELTEEHPKIYKAVELRYYFSGPDLDKKKIEKAVDLSITKYCGVYAMFEAFAEMSYHIIYE</sequence>
<dbReference type="InterPro" id="IPR036102">
    <property type="entry name" value="OsmC/Ohrsf"/>
</dbReference>
<dbReference type="AlphaFoldDB" id="A0A2W1N4I6"/>
<name>A0A2W1N4I6_9FLAO</name>
<evidence type="ECO:0000313" key="2">
    <source>
        <dbReference type="Proteomes" id="UP000249248"/>
    </source>
</evidence>
<proteinExistence type="predicted"/>
<protein>
    <submittedName>
        <fullName evidence="1">OsmC family peroxiredoxin</fullName>
    </submittedName>
</protein>
<evidence type="ECO:0000313" key="1">
    <source>
        <dbReference type="EMBL" id="PZE18500.1"/>
    </source>
</evidence>
<organism evidence="1 2">
    <name type="scientific">Putridiphycobacter roseus</name>
    <dbReference type="NCBI Taxonomy" id="2219161"/>
    <lineage>
        <taxon>Bacteria</taxon>
        <taxon>Pseudomonadati</taxon>
        <taxon>Bacteroidota</taxon>
        <taxon>Flavobacteriia</taxon>
        <taxon>Flavobacteriales</taxon>
        <taxon>Crocinitomicaceae</taxon>
        <taxon>Putridiphycobacter</taxon>
    </lineage>
</organism>